<dbReference type="SUPFAM" id="SSF48113">
    <property type="entry name" value="Heme-dependent peroxidases"/>
    <property type="match status" value="1"/>
</dbReference>
<dbReference type="AlphaFoldDB" id="U4TRT2"/>
<accession>U4TRT2</accession>
<dbReference type="GO" id="GO:0004601">
    <property type="term" value="F:peroxidase activity"/>
    <property type="evidence" value="ECO:0007669"/>
    <property type="project" value="UniProtKB-KW"/>
</dbReference>
<keyword evidence="2" id="KW-0964">Secreted</keyword>
<evidence type="ECO:0000256" key="2">
    <source>
        <dbReference type="ARBA" id="ARBA00022525"/>
    </source>
</evidence>
<dbReference type="Proteomes" id="UP000030742">
    <property type="component" value="Unassembled WGS sequence"/>
</dbReference>
<keyword evidence="3" id="KW-0575">Peroxidase</keyword>
<evidence type="ECO:0000256" key="4">
    <source>
        <dbReference type="ARBA" id="ARBA00023180"/>
    </source>
</evidence>
<proteinExistence type="predicted"/>
<dbReference type="GO" id="GO:0005576">
    <property type="term" value="C:extracellular region"/>
    <property type="evidence" value="ECO:0007669"/>
    <property type="project" value="UniProtKB-SubCell"/>
</dbReference>
<keyword evidence="4" id="KW-0325">Glycoprotein</keyword>
<dbReference type="EMBL" id="KB630133">
    <property type="protein sequence ID" value="ERL83422.1"/>
    <property type="molecule type" value="Genomic_DNA"/>
</dbReference>
<dbReference type="PANTHER" id="PTHR11475">
    <property type="entry name" value="OXIDASE/PEROXIDASE"/>
    <property type="match status" value="1"/>
</dbReference>
<evidence type="ECO:0000313" key="7">
    <source>
        <dbReference type="Proteomes" id="UP000030742"/>
    </source>
</evidence>
<dbReference type="InterPro" id="IPR019791">
    <property type="entry name" value="Haem_peroxidase_animal"/>
</dbReference>
<evidence type="ECO:0000313" key="6">
    <source>
        <dbReference type="EMBL" id="ERL88554.1"/>
    </source>
</evidence>
<comment type="subcellular location">
    <subcellularLocation>
        <location evidence="1">Secreted</location>
    </subcellularLocation>
</comment>
<evidence type="ECO:0000313" key="5">
    <source>
        <dbReference type="EMBL" id="ERL83422.1"/>
    </source>
</evidence>
<gene>
    <name evidence="5" type="ORF">D910_00391</name>
    <name evidence="6" type="ORF">D910_05939</name>
</gene>
<dbReference type="PANTHER" id="PTHR11475:SF4">
    <property type="entry name" value="CHORION PEROXIDASE"/>
    <property type="match status" value="1"/>
</dbReference>
<dbReference type="GO" id="GO:0020037">
    <property type="term" value="F:heme binding"/>
    <property type="evidence" value="ECO:0007669"/>
    <property type="project" value="InterPro"/>
</dbReference>
<dbReference type="Gene3D" id="1.10.640.10">
    <property type="entry name" value="Haem peroxidase domain superfamily, animal type"/>
    <property type="match status" value="1"/>
</dbReference>
<evidence type="ECO:0000256" key="3">
    <source>
        <dbReference type="ARBA" id="ARBA00022559"/>
    </source>
</evidence>
<evidence type="ECO:0000256" key="1">
    <source>
        <dbReference type="ARBA" id="ARBA00004613"/>
    </source>
</evidence>
<dbReference type="InterPro" id="IPR037120">
    <property type="entry name" value="Haem_peroxidase_sf_animal"/>
</dbReference>
<organism evidence="5 7">
    <name type="scientific">Dendroctonus ponderosae</name>
    <name type="common">Mountain pine beetle</name>
    <dbReference type="NCBI Taxonomy" id="77166"/>
    <lineage>
        <taxon>Eukaryota</taxon>
        <taxon>Metazoa</taxon>
        <taxon>Ecdysozoa</taxon>
        <taxon>Arthropoda</taxon>
        <taxon>Hexapoda</taxon>
        <taxon>Insecta</taxon>
        <taxon>Pterygota</taxon>
        <taxon>Neoptera</taxon>
        <taxon>Endopterygota</taxon>
        <taxon>Coleoptera</taxon>
        <taxon>Polyphaga</taxon>
        <taxon>Cucujiformia</taxon>
        <taxon>Curculionidae</taxon>
        <taxon>Scolytinae</taxon>
        <taxon>Dendroctonus</taxon>
    </lineage>
</organism>
<sequence length="203" mass="23043">MIPKVSVSTQELPNALDVSSILQQVPSRKHESVTALLGAWSELLYHDLVSTANFKNHQCCKGDAITHGECYRLQKDNRCWEYMRSLPAVELDSCEYQYRNQINLASSFLEGSAIYGVTRDSVEKLRTYDAGLVNISACSTCQLNVLHSAILREHNRVAVALAALNRHWTDEVLFYESKRIVSAEIQHITYNEFLPILLGQEKR</sequence>
<dbReference type="GO" id="GO:0006979">
    <property type="term" value="P:response to oxidative stress"/>
    <property type="evidence" value="ECO:0007669"/>
    <property type="project" value="InterPro"/>
</dbReference>
<reference evidence="5 7" key="1">
    <citation type="journal article" date="2013" name="Genome Biol.">
        <title>Draft genome of the mountain pine beetle, Dendroctonus ponderosae Hopkins, a major forest pest.</title>
        <authorList>
            <person name="Keeling C.I."/>
            <person name="Yuen M.M."/>
            <person name="Liao N.Y."/>
            <person name="Docking T.R."/>
            <person name="Chan S.K."/>
            <person name="Taylor G.A."/>
            <person name="Palmquist D.L."/>
            <person name="Jackman S.D."/>
            <person name="Nguyen A."/>
            <person name="Li M."/>
            <person name="Henderson H."/>
            <person name="Janes J.K."/>
            <person name="Zhao Y."/>
            <person name="Pandoh P."/>
            <person name="Moore R."/>
            <person name="Sperling F.A."/>
            <person name="Huber D.P."/>
            <person name="Birol I."/>
            <person name="Jones S.J."/>
            <person name="Bohlmann J."/>
        </authorList>
    </citation>
    <scope>NUCLEOTIDE SEQUENCE</scope>
</reference>
<name>U4TRT2_DENPD</name>
<protein>
    <submittedName>
        <fullName evidence="5">Uncharacterized protein</fullName>
    </submittedName>
</protein>
<dbReference type="InterPro" id="IPR010255">
    <property type="entry name" value="Haem_peroxidase_sf"/>
</dbReference>
<keyword evidence="3" id="KW-0560">Oxidoreductase</keyword>
<dbReference type="Pfam" id="PF03098">
    <property type="entry name" value="An_peroxidase"/>
    <property type="match status" value="2"/>
</dbReference>
<dbReference type="PRINTS" id="PR00457">
    <property type="entry name" value="ANPEROXIDASE"/>
</dbReference>
<dbReference type="OrthoDB" id="823504at2759"/>
<dbReference type="EMBL" id="KB632075">
    <property type="protein sequence ID" value="ERL88554.1"/>
    <property type="molecule type" value="Genomic_DNA"/>
</dbReference>
<dbReference type="STRING" id="77166.U4TRT2"/>
<dbReference type="PROSITE" id="PS50292">
    <property type="entry name" value="PEROXIDASE_3"/>
    <property type="match status" value="1"/>
</dbReference>